<reference evidence="1 2" key="1">
    <citation type="submission" date="2020-06" db="EMBL/GenBank/DDBJ databases">
        <authorList>
            <person name="Li R."/>
            <person name="Bekaert M."/>
        </authorList>
    </citation>
    <scope>NUCLEOTIDE SEQUENCE [LARGE SCALE GENOMIC DNA]</scope>
    <source>
        <strain evidence="2">wild</strain>
    </source>
</reference>
<keyword evidence="2" id="KW-1185">Reference proteome</keyword>
<protein>
    <submittedName>
        <fullName evidence="1">Uncharacterized protein</fullName>
    </submittedName>
</protein>
<dbReference type="OrthoDB" id="6147691at2759"/>
<dbReference type="Gene3D" id="1.20.920.60">
    <property type="match status" value="1"/>
</dbReference>
<evidence type="ECO:0000313" key="1">
    <source>
        <dbReference type="EMBL" id="CAC5409820.1"/>
    </source>
</evidence>
<proteinExistence type="predicted"/>
<organism evidence="1 2">
    <name type="scientific">Mytilus coruscus</name>
    <name type="common">Sea mussel</name>
    <dbReference type="NCBI Taxonomy" id="42192"/>
    <lineage>
        <taxon>Eukaryota</taxon>
        <taxon>Metazoa</taxon>
        <taxon>Spiralia</taxon>
        <taxon>Lophotrochozoa</taxon>
        <taxon>Mollusca</taxon>
        <taxon>Bivalvia</taxon>
        <taxon>Autobranchia</taxon>
        <taxon>Pteriomorphia</taxon>
        <taxon>Mytilida</taxon>
        <taxon>Mytiloidea</taxon>
        <taxon>Mytilidae</taxon>
        <taxon>Mytilinae</taxon>
        <taxon>Mytilus</taxon>
    </lineage>
</organism>
<gene>
    <name evidence="1" type="ORF">MCOR_43059</name>
</gene>
<sequence length="221" mass="25199">MMMTNLDRACQSRKESILEDAVEQAKKAGHTRRLNSKIVIATRILERICKIDKISKIVSRIDQRSLAELKMYHTPPNGVHQTLVAASLLLGYGLDEVKDWRTCKSLLFKSGKDNLKKRMEQFDYRSVSNAILNAVKTILEPYKAWQVRDVSKGAATVFLWVKGIIGVMEYRQGNVERCMSGKSVISKRVAPRRTMLPEYSTEKNGTIIFESEELDESDDGW</sequence>
<dbReference type="AlphaFoldDB" id="A0A6J8DSL7"/>
<dbReference type="EMBL" id="CACVKT020007648">
    <property type="protein sequence ID" value="CAC5409820.1"/>
    <property type="molecule type" value="Genomic_DNA"/>
</dbReference>
<dbReference type="Proteomes" id="UP000507470">
    <property type="component" value="Unassembled WGS sequence"/>
</dbReference>
<accession>A0A6J8DSL7</accession>
<name>A0A6J8DSL7_MYTCO</name>
<evidence type="ECO:0000313" key="2">
    <source>
        <dbReference type="Proteomes" id="UP000507470"/>
    </source>
</evidence>